<dbReference type="Gene3D" id="1.10.555.10">
    <property type="entry name" value="Rho GTPase activation protein"/>
    <property type="match status" value="1"/>
</dbReference>
<feature type="compositionally biased region" description="Polar residues" evidence="2">
    <location>
        <begin position="528"/>
        <end position="546"/>
    </location>
</feature>
<keyword evidence="5" id="KW-1185">Reference proteome</keyword>
<dbReference type="InterPro" id="IPR008936">
    <property type="entry name" value="Rho_GTPase_activation_prot"/>
</dbReference>
<dbReference type="AlphaFoldDB" id="A0A6G1H9Q7"/>
<dbReference type="PANTHER" id="PTHR15228">
    <property type="entry name" value="SPERMATHECAL PHYSIOLOGY VARIANT"/>
    <property type="match status" value="1"/>
</dbReference>
<feature type="compositionally biased region" description="Low complexity" evidence="2">
    <location>
        <begin position="716"/>
        <end position="736"/>
    </location>
</feature>
<dbReference type="EMBL" id="ML977143">
    <property type="protein sequence ID" value="KAF1989895.1"/>
    <property type="molecule type" value="Genomic_DNA"/>
</dbReference>
<protein>
    <submittedName>
        <fullName evidence="4">RhoGAP-domain-containing protein</fullName>
    </submittedName>
</protein>
<feature type="compositionally biased region" description="Basic residues" evidence="2">
    <location>
        <begin position="597"/>
        <end position="607"/>
    </location>
</feature>
<feature type="compositionally biased region" description="Polar residues" evidence="2">
    <location>
        <begin position="772"/>
        <end position="799"/>
    </location>
</feature>
<reference evidence="4" key="1">
    <citation type="journal article" date="2020" name="Stud. Mycol.">
        <title>101 Dothideomycetes genomes: a test case for predicting lifestyles and emergence of pathogens.</title>
        <authorList>
            <person name="Haridas S."/>
            <person name="Albert R."/>
            <person name="Binder M."/>
            <person name="Bloem J."/>
            <person name="Labutti K."/>
            <person name="Salamov A."/>
            <person name="Andreopoulos B."/>
            <person name="Baker S."/>
            <person name="Barry K."/>
            <person name="Bills G."/>
            <person name="Bluhm B."/>
            <person name="Cannon C."/>
            <person name="Castanera R."/>
            <person name="Culley D."/>
            <person name="Daum C."/>
            <person name="Ezra D."/>
            <person name="Gonzalez J."/>
            <person name="Henrissat B."/>
            <person name="Kuo A."/>
            <person name="Liang C."/>
            <person name="Lipzen A."/>
            <person name="Lutzoni F."/>
            <person name="Magnuson J."/>
            <person name="Mondo S."/>
            <person name="Nolan M."/>
            <person name="Ohm R."/>
            <person name="Pangilinan J."/>
            <person name="Park H.-J."/>
            <person name="Ramirez L."/>
            <person name="Alfaro M."/>
            <person name="Sun H."/>
            <person name="Tritt A."/>
            <person name="Yoshinaga Y."/>
            <person name="Zwiers L.-H."/>
            <person name="Turgeon B."/>
            <person name="Goodwin S."/>
            <person name="Spatafora J."/>
            <person name="Crous P."/>
            <person name="Grigoriev I."/>
        </authorList>
    </citation>
    <scope>NUCLEOTIDE SEQUENCE</scope>
    <source>
        <strain evidence="4">CBS 113979</strain>
    </source>
</reference>
<feature type="compositionally biased region" description="Polar residues" evidence="2">
    <location>
        <begin position="437"/>
        <end position="450"/>
    </location>
</feature>
<gene>
    <name evidence="4" type="ORF">K402DRAFT_440952</name>
</gene>
<feature type="compositionally biased region" description="Polar residues" evidence="2">
    <location>
        <begin position="675"/>
        <end position="688"/>
    </location>
</feature>
<accession>A0A6G1H9Q7</accession>
<keyword evidence="1" id="KW-0343">GTPase activation</keyword>
<dbReference type="SUPFAM" id="SSF48350">
    <property type="entry name" value="GTPase activation domain, GAP"/>
    <property type="match status" value="1"/>
</dbReference>
<feature type="compositionally biased region" description="Basic and acidic residues" evidence="2">
    <location>
        <begin position="870"/>
        <end position="891"/>
    </location>
</feature>
<feature type="compositionally biased region" description="Low complexity" evidence="2">
    <location>
        <begin position="892"/>
        <end position="902"/>
    </location>
</feature>
<dbReference type="PROSITE" id="PS50238">
    <property type="entry name" value="RHOGAP"/>
    <property type="match status" value="1"/>
</dbReference>
<feature type="compositionally biased region" description="Pro residues" evidence="2">
    <location>
        <begin position="639"/>
        <end position="648"/>
    </location>
</feature>
<evidence type="ECO:0000259" key="3">
    <source>
        <dbReference type="PROSITE" id="PS50238"/>
    </source>
</evidence>
<proteinExistence type="predicted"/>
<dbReference type="CDD" id="cd04396">
    <property type="entry name" value="RhoGAP_fSAC7_BAG7"/>
    <property type="match status" value="1"/>
</dbReference>
<feature type="compositionally biased region" description="Basic and acidic residues" evidence="2">
    <location>
        <begin position="800"/>
        <end position="837"/>
    </location>
</feature>
<dbReference type="SMART" id="SM00324">
    <property type="entry name" value="RhoGAP"/>
    <property type="match status" value="1"/>
</dbReference>
<evidence type="ECO:0000256" key="2">
    <source>
        <dbReference type="SAM" id="MobiDB-lite"/>
    </source>
</evidence>
<feature type="compositionally biased region" description="Basic and acidic residues" evidence="2">
    <location>
        <begin position="924"/>
        <end position="933"/>
    </location>
</feature>
<evidence type="ECO:0000313" key="5">
    <source>
        <dbReference type="Proteomes" id="UP000800041"/>
    </source>
</evidence>
<dbReference type="PANTHER" id="PTHR15228:SF25">
    <property type="entry name" value="F-BAR DOMAIN-CONTAINING PROTEIN"/>
    <property type="match status" value="1"/>
</dbReference>
<dbReference type="OrthoDB" id="3196451at2759"/>
<feature type="region of interest" description="Disordered" evidence="2">
    <location>
        <begin position="1"/>
        <end position="33"/>
    </location>
</feature>
<dbReference type="GO" id="GO:0005938">
    <property type="term" value="C:cell cortex"/>
    <property type="evidence" value="ECO:0007669"/>
    <property type="project" value="TreeGrafter"/>
</dbReference>
<dbReference type="InterPro" id="IPR051025">
    <property type="entry name" value="RhoGAP"/>
</dbReference>
<feature type="region of interest" description="Disordered" evidence="2">
    <location>
        <begin position="354"/>
        <end position="977"/>
    </location>
</feature>
<dbReference type="Pfam" id="PF00620">
    <property type="entry name" value="RhoGAP"/>
    <property type="match status" value="1"/>
</dbReference>
<feature type="compositionally biased region" description="Polar residues" evidence="2">
    <location>
        <begin position="737"/>
        <end position="757"/>
    </location>
</feature>
<dbReference type="GO" id="GO:0060237">
    <property type="term" value="P:regulation of fungal-type cell wall organization"/>
    <property type="evidence" value="ECO:0007669"/>
    <property type="project" value="TreeGrafter"/>
</dbReference>
<name>A0A6G1H9Q7_9PEZI</name>
<feature type="compositionally biased region" description="Polar residues" evidence="2">
    <location>
        <begin position="565"/>
        <end position="575"/>
    </location>
</feature>
<feature type="compositionally biased region" description="Basic and acidic residues" evidence="2">
    <location>
        <begin position="452"/>
        <end position="465"/>
    </location>
</feature>
<evidence type="ECO:0000313" key="4">
    <source>
        <dbReference type="EMBL" id="KAF1989895.1"/>
    </source>
</evidence>
<sequence length="977" mass="104820">MAGMANGHPGPATQRARPGEPQPAPVSVPTDNVVSKRDLSSWWKTFKRNTAKRDEPGENLFPDRSTYLLQQQCLDSLMLLGRFAEAEFDQPTGRMEENPQVQALTQFLADLPETGIFGVPLQTSIRYANVAISLFDADGASYIYGYVPIVVAKCGVFLKEKATDIEGIFRLSGSEKRIKELRTAFNSPDRYGKGLDWTGYTVHDAANILRRYFNQLPEPIIPLQFYERFRAPLRGHQADAVGEMDGQSPSVGNFDIERAIREYQTLITELPPLNRQLLLYILDLLAVFASKSDLNKMTTPNLAAIFQPGLLSHPSHDMAPPEYRLSQDVLIFLIENQDHFLIGMQGTEADAQTVQDVQSGPPTPHNRTPSTPSRSKTVLGRSGSNSSAGAESIRQHGGLRRNLSVSSRHSNRSPTTSPITPSFGAATGSGGVHRSATLPSSRRSPITQSPRIARDRVSEQERVSEQSELPKSPDNSGPPTPTAVTAPTTPFDSSEHTPFVAANESQLVAPEIIPQPPSEEATPLATLPEQQPSFPPSSINDSNTQLVADAATPKAKEQSKDISGPAQTTPESSSARFLGALLGKSPGSDDTDGKDGRKPKKLQKRRPNSSNPSAASSSNSLDKQINQDPEVYRRDRDGPPSPLHPLPHPASAASPGDQMLHPSGETPQKFKPGISPSTSFRSHSTVTEFSEAAPDDEAVGQSEAGDSDRKPRRWRGFSTTSSSKGGASTATGTSGSLNVLGSNEPAQRSHTSVNSSGEAAPRRSFQEGPVNWTGTDASETTMGSRGETSISHATGSTTATEDKHKTSFLERVKNKLHSSSEERKAEKLAEKQQRAKSPDGSGHGHGSKSHQKPLGPSGVALLGLGGSPPRSERKSGDVGRRGSEQKEKEKAAMAMGPAMPMQQEKEKDKSMPIGAPPPFQPFPEKTKEDKEHVPVSPETKTVIGGVSSTSALGAAEHAGDEESAPAPVVHTGPGEAR</sequence>
<evidence type="ECO:0000256" key="1">
    <source>
        <dbReference type="ARBA" id="ARBA00022468"/>
    </source>
</evidence>
<feature type="compositionally biased region" description="Low complexity" evidence="2">
    <location>
        <begin position="608"/>
        <end position="620"/>
    </location>
</feature>
<feature type="compositionally biased region" description="Polar residues" evidence="2">
    <location>
        <begin position="403"/>
        <end position="420"/>
    </location>
</feature>
<organism evidence="4 5">
    <name type="scientific">Aulographum hederae CBS 113979</name>
    <dbReference type="NCBI Taxonomy" id="1176131"/>
    <lineage>
        <taxon>Eukaryota</taxon>
        <taxon>Fungi</taxon>
        <taxon>Dikarya</taxon>
        <taxon>Ascomycota</taxon>
        <taxon>Pezizomycotina</taxon>
        <taxon>Dothideomycetes</taxon>
        <taxon>Pleosporomycetidae</taxon>
        <taxon>Aulographales</taxon>
        <taxon>Aulographaceae</taxon>
    </lineage>
</organism>
<dbReference type="Proteomes" id="UP000800041">
    <property type="component" value="Unassembled WGS sequence"/>
</dbReference>
<feature type="compositionally biased region" description="Polar residues" evidence="2">
    <location>
        <begin position="354"/>
        <end position="389"/>
    </location>
</feature>
<dbReference type="InterPro" id="IPR000198">
    <property type="entry name" value="RhoGAP_dom"/>
</dbReference>
<dbReference type="GO" id="GO:0005096">
    <property type="term" value="F:GTPase activator activity"/>
    <property type="evidence" value="ECO:0007669"/>
    <property type="project" value="UniProtKB-KW"/>
</dbReference>
<feature type="domain" description="Rho-GAP" evidence="3">
    <location>
        <begin position="132"/>
        <end position="341"/>
    </location>
</feature>
<dbReference type="GO" id="GO:0007165">
    <property type="term" value="P:signal transduction"/>
    <property type="evidence" value="ECO:0007669"/>
    <property type="project" value="InterPro"/>
</dbReference>